<keyword evidence="2" id="KW-1185">Reference proteome</keyword>
<sequence length="89" mass="9942">MLNIRYCSRLRHWTLYLAFIACHPGLCGRLLVGASKPSVVANLRLCSFRYQCAPTRNALHTSATLLAVKVYAGAYTFRVKVRASAVVKR</sequence>
<dbReference type="EMBL" id="KV425967">
    <property type="protein sequence ID" value="KZV94781.1"/>
    <property type="molecule type" value="Genomic_DNA"/>
</dbReference>
<reference evidence="1 2" key="1">
    <citation type="journal article" date="2016" name="Mol. Biol. Evol.">
        <title>Comparative Genomics of Early-Diverging Mushroom-Forming Fungi Provides Insights into the Origins of Lignocellulose Decay Capabilities.</title>
        <authorList>
            <person name="Nagy L.G."/>
            <person name="Riley R."/>
            <person name="Tritt A."/>
            <person name="Adam C."/>
            <person name="Daum C."/>
            <person name="Floudas D."/>
            <person name="Sun H."/>
            <person name="Yadav J.S."/>
            <person name="Pangilinan J."/>
            <person name="Larsson K.H."/>
            <person name="Matsuura K."/>
            <person name="Barry K."/>
            <person name="Labutti K."/>
            <person name="Kuo R."/>
            <person name="Ohm R.A."/>
            <person name="Bhattacharya S.S."/>
            <person name="Shirouzu T."/>
            <person name="Yoshinaga Y."/>
            <person name="Martin F.M."/>
            <person name="Grigoriev I.V."/>
            <person name="Hibbett D.S."/>
        </authorList>
    </citation>
    <scope>NUCLEOTIDE SEQUENCE [LARGE SCALE GENOMIC DNA]</scope>
    <source>
        <strain evidence="1 2">HHB12029</strain>
    </source>
</reference>
<gene>
    <name evidence="1" type="ORF">EXIGLDRAFT_498767</name>
</gene>
<protein>
    <submittedName>
        <fullName evidence="1">Uncharacterized protein</fullName>
    </submittedName>
</protein>
<dbReference type="Proteomes" id="UP000077266">
    <property type="component" value="Unassembled WGS sequence"/>
</dbReference>
<evidence type="ECO:0000313" key="2">
    <source>
        <dbReference type="Proteomes" id="UP000077266"/>
    </source>
</evidence>
<dbReference type="PROSITE" id="PS51257">
    <property type="entry name" value="PROKAR_LIPOPROTEIN"/>
    <property type="match status" value="1"/>
</dbReference>
<evidence type="ECO:0000313" key="1">
    <source>
        <dbReference type="EMBL" id="KZV94781.1"/>
    </source>
</evidence>
<name>A0A165JFU7_EXIGL</name>
<dbReference type="InParanoid" id="A0A165JFU7"/>
<dbReference type="AlphaFoldDB" id="A0A165JFU7"/>
<accession>A0A165JFU7</accession>
<organism evidence="1 2">
    <name type="scientific">Exidia glandulosa HHB12029</name>
    <dbReference type="NCBI Taxonomy" id="1314781"/>
    <lineage>
        <taxon>Eukaryota</taxon>
        <taxon>Fungi</taxon>
        <taxon>Dikarya</taxon>
        <taxon>Basidiomycota</taxon>
        <taxon>Agaricomycotina</taxon>
        <taxon>Agaricomycetes</taxon>
        <taxon>Auriculariales</taxon>
        <taxon>Exidiaceae</taxon>
        <taxon>Exidia</taxon>
    </lineage>
</organism>
<proteinExistence type="predicted"/>